<name>A0A915DDR4_9BILA</name>
<proteinExistence type="predicted"/>
<evidence type="ECO:0000313" key="2">
    <source>
        <dbReference type="WBParaSite" id="jg18848"/>
    </source>
</evidence>
<sequence>MPLYPLFKTILGIDHPTTGRFLRDMKKAQKLSDTYEQCIRGQPAPNNRRVYLEADKRILALVELFDQRKLLEYL</sequence>
<organism evidence="1 2">
    <name type="scientific">Ditylenchus dipsaci</name>
    <dbReference type="NCBI Taxonomy" id="166011"/>
    <lineage>
        <taxon>Eukaryota</taxon>
        <taxon>Metazoa</taxon>
        <taxon>Ecdysozoa</taxon>
        <taxon>Nematoda</taxon>
        <taxon>Chromadorea</taxon>
        <taxon>Rhabditida</taxon>
        <taxon>Tylenchina</taxon>
        <taxon>Tylenchomorpha</taxon>
        <taxon>Sphaerularioidea</taxon>
        <taxon>Anguinidae</taxon>
        <taxon>Anguininae</taxon>
        <taxon>Ditylenchus</taxon>
    </lineage>
</organism>
<dbReference type="WBParaSite" id="jg18848">
    <property type="protein sequence ID" value="jg18848"/>
    <property type="gene ID" value="jg18848"/>
</dbReference>
<dbReference type="AlphaFoldDB" id="A0A915DDR4"/>
<keyword evidence="1" id="KW-1185">Reference proteome</keyword>
<evidence type="ECO:0000313" key="1">
    <source>
        <dbReference type="Proteomes" id="UP000887574"/>
    </source>
</evidence>
<dbReference type="Proteomes" id="UP000887574">
    <property type="component" value="Unplaced"/>
</dbReference>
<protein>
    <submittedName>
        <fullName evidence="2">Uncharacterized protein</fullName>
    </submittedName>
</protein>
<accession>A0A915DDR4</accession>
<reference evidence="2" key="1">
    <citation type="submission" date="2022-11" db="UniProtKB">
        <authorList>
            <consortium name="WormBaseParasite"/>
        </authorList>
    </citation>
    <scope>IDENTIFICATION</scope>
</reference>